<keyword evidence="4 7" id="KW-0067">ATP-binding</keyword>
<feature type="compositionally biased region" description="Basic and acidic residues" evidence="8">
    <location>
        <begin position="254"/>
        <end position="263"/>
    </location>
</feature>
<dbReference type="GO" id="GO:0005829">
    <property type="term" value="C:cytosol"/>
    <property type="evidence" value="ECO:0007669"/>
    <property type="project" value="TreeGrafter"/>
</dbReference>
<dbReference type="Proteomes" id="UP001151516">
    <property type="component" value="Unassembled WGS sequence"/>
</dbReference>
<dbReference type="InterPro" id="IPR014014">
    <property type="entry name" value="RNA_helicase_DEAD_Q_motif"/>
</dbReference>
<dbReference type="Pfam" id="PF00271">
    <property type="entry name" value="Helicase_C"/>
    <property type="match status" value="1"/>
</dbReference>
<dbReference type="SMART" id="SM00490">
    <property type="entry name" value="HELICc"/>
    <property type="match status" value="1"/>
</dbReference>
<feature type="region of interest" description="Disordered" evidence="8">
    <location>
        <begin position="254"/>
        <end position="279"/>
    </location>
</feature>
<dbReference type="PANTHER" id="PTHR47959:SF24">
    <property type="entry name" value="ATP-DEPENDENT RNA HELICASE"/>
    <property type="match status" value="1"/>
</dbReference>
<accession>A0A9W8GQJ9</accession>
<keyword evidence="3 7" id="KW-0347">Helicase</keyword>
<dbReference type="EMBL" id="JANBTX010000017">
    <property type="protein sequence ID" value="KAJ2689953.1"/>
    <property type="molecule type" value="Genomic_DNA"/>
</dbReference>
<dbReference type="InterPro" id="IPR050079">
    <property type="entry name" value="DEAD_box_RNA_helicase"/>
</dbReference>
<keyword evidence="13" id="KW-1185">Reference proteome</keyword>
<evidence type="ECO:0000256" key="7">
    <source>
        <dbReference type="RuleBase" id="RU000492"/>
    </source>
</evidence>
<feature type="domain" description="DEAD-box RNA helicase Q" evidence="11">
    <location>
        <begin position="2"/>
        <end position="30"/>
    </location>
</feature>
<comment type="similarity">
    <text evidence="7">Belongs to the DEAD box helicase family.</text>
</comment>
<dbReference type="PROSITE" id="PS51195">
    <property type="entry name" value="Q_MOTIF"/>
    <property type="match status" value="1"/>
</dbReference>
<evidence type="ECO:0000259" key="11">
    <source>
        <dbReference type="PROSITE" id="PS51195"/>
    </source>
</evidence>
<dbReference type="InterPro" id="IPR001650">
    <property type="entry name" value="Helicase_C-like"/>
</dbReference>
<dbReference type="PROSITE" id="PS51194">
    <property type="entry name" value="HELICASE_CTER"/>
    <property type="match status" value="1"/>
</dbReference>
<dbReference type="GO" id="GO:0003724">
    <property type="term" value="F:RNA helicase activity"/>
    <property type="evidence" value="ECO:0007669"/>
    <property type="project" value="UniProtKB-EC"/>
</dbReference>
<name>A0A9W8GQJ9_9FUNG</name>
<sequence>MSAFRELGLDQWLVDSLGAMAITQPTEIQRACIKPTLEGHDIIGGAKTGSGKTAAFALPILQKLSEDPYGVFALVLTPTRELAYQIADQFNVLGKGVNIKVTVAIGGVDMMTQALELARRPHIVVATPGRLADHIESSSNAIHFQRVRYLVLDEADRLLTDTFAPDLAVIMDAIPRRRQTLLFTATMTQSILELRDRPSSQLGETGLKPFVHLCDADESTVASLVQNYIFVPSHVKEAYLVHLLMSSVSKLEARPSNRLSDDTRDSDDEQSSKGGKSSVGQDKSIIIFVGQCKAAESLRVMLHELGFRVTALHSKMAQQERLNSLARFRAEAVRILIATDVGSRGLDIPSVEMVVNMHVPRDADEYIHRVGRTARAGRGGRAVTIMSERDINLIHNIEERVGKKLELLPMSEKKVLDGMGKVLAAKRVAALHLLDIDFGARDKIRMKKRGVEPSSRKKPY</sequence>
<protein>
    <submittedName>
        <fullName evidence="12">RNA helicase</fullName>
        <ecNumber evidence="12">3.6.4.13</ecNumber>
    </submittedName>
</protein>
<feature type="short sequence motif" description="Q motif" evidence="6">
    <location>
        <begin position="2"/>
        <end position="30"/>
    </location>
</feature>
<dbReference type="CDD" id="cd17955">
    <property type="entry name" value="DEADc_DDX49"/>
    <property type="match status" value="1"/>
</dbReference>
<dbReference type="SUPFAM" id="SSF52540">
    <property type="entry name" value="P-loop containing nucleoside triphosphate hydrolases"/>
    <property type="match status" value="1"/>
</dbReference>
<dbReference type="GO" id="GO:0005524">
    <property type="term" value="F:ATP binding"/>
    <property type="evidence" value="ECO:0007669"/>
    <property type="project" value="UniProtKB-KW"/>
</dbReference>
<gene>
    <name evidence="12" type="primary">DBP8</name>
    <name evidence="12" type="ORF">IWW39_001064</name>
</gene>
<feature type="domain" description="Helicase ATP-binding" evidence="9">
    <location>
        <begin position="33"/>
        <end position="194"/>
    </location>
</feature>
<dbReference type="GO" id="GO:0016787">
    <property type="term" value="F:hydrolase activity"/>
    <property type="evidence" value="ECO:0007669"/>
    <property type="project" value="UniProtKB-KW"/>
</dbReference>
<dbReference type="InterPro" id="IPR014001">
    <property type="entry name" value="Helicase_ATP-bd"/>
</dbReference>
<proteinExistence type="inferred from homology"/>
<evidence type="ECO:0000256" key="1">
    <source>
        <dbReference type="ARBA" id="ARBA00022741"/>
    </source>
</evidence>
<evidence type="ECO:0000256" key="8">
    <source>
        <dbReference type="SAM" id="MobiDB-lite"/>
    </source>
</evidence>
<dbReference type="AlphaFoldDB" id="A0A9W8GQJ9"/>
<evidence type="ECO:0000256" key="6">
    <source>
        <dbReference type="PROSITE-ProRule" id="PRU00552"/>
    </source>
</evidence>
<dbReference type="GO" id="GO:0003723">
    <property type="term" value="F:RNA binding"/>
    <property type="evidence" value="ECO:0007669"/>
    <property type="project" value="UniProtKB-KW"/>
</dbReference>
<keyword evidence="5" id="KW-0694">RNA-binding</keyword>
<evidence type="ECO:0000313" key="13">
    <source>
        <dbReference type="Proteomes" id="UP001151516"/>
    </source>
</evidence>
<dbReference type="OrthoDB" id="10261904at2759"/>
<dbReference type="SMART" id="SM00487">
    <property type="entry name" value="DEXDc"/>
    <property type="match status" value="1"/>
</dbReference>
<evidence type="ECO:0000256" key="3">
    <source>
        <dbReference type="ARBA" id="ARBA00022806"/>
    </source>
</evidence>
<reference evidence="12" key="1">
    <citation type="submission" date="2022-07" db="EMBL/GenBank/DDBJ databases">
        <title>Phylogenomic reconstructions and comparative analyses of Kickxellomycotina fungi.</title>
        <authorList>
            <person name="Reynolds N.K."/>
            <person name="Stajich J.E."/>
            <person name="Barry K."/>
            <person name="Grigoriev I.V."/>
            <person name="Crous P."/>
            <person name="Smith M.E."/>
        </authorList>
    </citation>
    <scope>NUCLEOTIDE SEQUENCE</scope>
    <source>
        <strain evidence="12">CBS 109367</strain>
    </source>
</reference>
<evidence type="ECO:0000256" key="5">
    <source>
        <dbReference type="ARBA" id="ARBA00022884"/>
    </source>
</evidence>
<dbReference type="PROSITE" id="PS00039">
    <property type="entry name" value="DEAD_ATP_HELICASE"/>
    <property type="match status" value="1"/>
</dbReference>
<dbReference type="EC" id="3.6.4.13" evidence="12"/>
<keyword evidence="2 7" id="KW-0378">Hydrolase</keyword>
<dbReference type="Gene3D" id="3.40.50.300">
    <property type="entry name" value="P-loop containing nucleotide triphosphate hydrolases"/>
    <property type="match status" value="2"/>
</dbReference>
<evidence type="ECO:0000256" key="4">
    <source>
        <dbReference type="ARBA" id="ARBA00022840"/>
    </source>
</evidence>
<dbReference type="CDD" id="cd18787">
    <property type="entry name" value="SF2_C_DEAD"/>
    <property type="match status" value="1"/>
</dbReference>
<evidence type="ECO:0000259" key="9">
    <source>
        <dbReference type="PROSITE" id="PS51192"/>
    </source>
</evidence>
<feature type="domain" description="Helicase C-terminal" evidence="10">
    <location>
        <begin position="262"/>
        <end position="416"/>
    </location>
</feature>
<evidence type="ECO:0000256" key="2">
    <source>
        <dbReference type="ARBA" id="ARBA00022801"/>
    </source>
</evidence>
<dbReference type="InterPro" id="IPR027417">
    <property type="entry name" value="P-loop_NTPase"/>
</dbReference>
<dbReference type="InterPro" id="IPR000629">
    <property type="entry name" value="RNA-helicase_DEAD-box_CS"/>
</dbReference>
<comment type="caution">
    <text evidence="12">The sequence shown here is derived from an EMBL/GenBank/DDBJ whole genome shotgun (WGS) entry which is preliminary data.</text>
</comment>
<evidence type="ECO:0000259" key="10">
    <source>
        <dbReference type="PROSITE" id="PS51194"/>
    </source>
</evidence>
<dbReference type="PROSITE" id="PS51192">
    <property type="entry name" value="HELICASE_ATP_BIND_1"/>
    <property type="match status" value="1"/>
</dbReference>
<dbReference type="InterPro" id="IPR011545">
    <property type="entry name" value="DEAD/DEAH_box_helicase_dom"/>
</dbReference>
<keyword evidence="1 7" id="KW-0547">Nucleotide-binding</keyword>
<organism evidence="12 13">
    <name type="scientific">Coemansia spiralis</name>
    <dbReference type="NCBI Taxonomy" id="417178"/>
    <lineage>
        <taxon>Eukaryota</taxon>
        <taxon>Fungi</taxon>
        <taxon>Fungi incertae sedis</taxon>
        <taxon>Zoopagomycota</taxon>
        <taxon>Kickxellomycotina</taxon>
        <taxon>Kickxellomycetes</taxon>
        <taxon>Kickxellales</taxon>
        <taxon>Kickxellaceae</taxon>
        <taxon>Coemansia</taxon>
    </lineage>
</organism>
<dbReference type="Pfam" id="PF00270">
    <property type="entry name" value="DEAD"/>
    <property type="match status" value="1"/>
</dbReference>
<evidence type="ECO:0000313" key="12">
    <source>
        <dbReference type="EMBL" id="KAJ2689953.1"/>
    </source>
</evidence>
<dbReference type="PANTHER" id="PTHR47959">
    <property type="entry name" value="ATP-DEPENDENT RNA HELICASE RHLE-RELATED"/>
    <property type="match status" value="1"/>
</dbReference>